<dbReference type="InterPro" id="IPR018376">
    <property type="entry name" value="Enoyl-CoA_hyd/isom_CS"/>
</dbReference>
<dbReference type="PANTHER" id="PTHR11941:SF54">
    <property type="entry name" value="ENOYL-COA HYDRATASE, MITOCHONDRIAL"/>
    <property type="match status" value="1"/>
</dbReference>
<dbReference type="AlphaFoldDB" id="A0AAP4D585"/>
<dbReference type="GO" id="GO:0006635">
    <property type="term" value="P:fatty acid beta-oxidation"/>
    <property type="evidence" value="ECO:0007669"/>
    <property type="project" value="TreeGrafter"/>
</dbReference>
<keyword evidence="2" id="KW-0456">Lyase</keyword>
<dbReference type="PROSITE" id="PS00166">
    <property type="entry name" value="ENOYL_COA_HYDRATASE"/>
    <property type="match status" value="1"/>
</dbReference>
<dbReference type="EMBL" id="JARGEQ010000092">
    <property type="protein sequence ID" value="MDF1586777.1"/>
    <property type="molecule type" value="Genomic_DNA"/>
</dbReference>
<reference evidence="4 5" key="1">
    <citation type="submission" date="2023-03" db="EMBL/GenBank/DDBJ databases">
        <title>YIM 152171 draft genome.</title>
        <authorList>
            <person name="Yang Z."/>
        </authorList>
    </citation>
    <scope>NUCLEOTIDE SEQUENCE [LARGE SCALE GENOMIC DNA]</scope>
    <source>
        <strain evidence="4 5">YIM 152171</strain>
    </source>
</reference>
<dbReference type="RefSeq" id="WP_327789196.1">
    <property type="nucleotide sequence ID" value="NZ_JARGEQ010000092.1"/>
</dbReference>
<comment type="similarity">
    <text evidence="1 3">Belongs to the enoyl-CoA hydratase/isomerase family.</text>
</comment>
<comment type="caution">
    <text evidence="4">The sequence shown here is derived from an EMBL/GenBank/DDBJ whole genome shotgun (WGS) entry which is preliminary data.</text>
</comment>
<dbReference type="InterPro" id="IPR001753">
    <property type="entry name" value="Enoyl-CoA_hydra/iso"/>
</dbReference>
<sequence>MAGTITVDMLEPGIARVLIDHQERLNAMSVAMWRRMGEIMQELDADASMRCVILRGAGDKAFGAGADISEFEQTRSSAAQAREYAGKVHGTLVAVRECRHPVIAAINGLCVGGGLELATCADLRIAGESSRYGIPVKRLGLVVAYDEMRGLIDLVGKANALRILLEGDILHADEALRMGLVNRLVPDAELDARVLDSARRIAEGAPLVARWHKKFANRLMDPRPLSAEENDESFHCFDTEDFKIGSRSFLAKEKPSFKGR</sequence>
<evidence type="ECO:0000313" key="5">
    <source>
        <dbReference type="Proteomes" id="UP001301140"/>
    </source>
</evidence>
<dbReference type="Gene3D" id="3.90.226.10">
    <property type="entry name" value="2-enoyl-CoA Hydratase, Chain A, domain 1"/>
    <property type="match status" value="1"/>
</dbReference>
<dbReference type="Gene3D" id="1.10.12.10">
    <property type="entry name" value="Lyase 2-enoyl-coa Hydratase, Chain A, domain 2"/>
    <property type="match status" value="1"/>
</dbReference>
<proteinExistence type="inferred from homology"/>
<evidence type="ECO:0000313" key="4">
    <source>
        <dbReference type="EMBL" id="MDF1586777.1"/>
    </source>
</evidence>
<dbReference type="SUPFAM" id="SSF52096">
    <property type="entry name" value="ClpP/crotonase"/>
    <property type="match status" value="1"/>
</dbReference>
<evidence type="ECO:0000256" key="1">
    <source>
        <dbReference type="ARBA" id="ARBA00005254"/>
    </source>
</evidence>
<dbReference type="Pfam" id="PF00378">
    <property type="entry name" value="ECH_1"/>
    <property type="match status" value="1"/>
</dbReference>
<evidence type="ECO:0000256" key="3">
    <source>
        <dbReference type="RuleBase" id="RU003707"/>
    </source>
</evidence>
<evidence type="ECO:0000256" key="2">
    <source>
        <dbReference type="ARBA" id="ARBA00023239"/>
    </source>
</evidence>
<protein>
    <submittedName>
        <fullName evidence="4">Enoyl-CoA hydratase-related protein</fullName>
    </submittedName>
</protein>
<gene>
    <name evidence="4" type="ORF">PZ740_10330</name>
</gene>
<keyword evidence="5" id="KW-1185">Reference proteome</keyword>
<name>A0AAP4D585_9PROT</name>
<accession>A0AAP4D585</accession>
<dbReference type="CDD" id="cd06558">
    <property type="entry name" value="crotonase-like"/>
    <property type="match status" value="1"/>
</dbReference>
<dbReference type="Proteomes" id="UP001301140">
    <property type="component" value="Unassembled WGS sequence"/>
</dbReference>
<dbReference type="PANTHER" id="PTHR11941">
    <property type="entry name" value="ENOYL-COA HYDRATASE-RELATED"/>
    <property type="match status" value="1"/>
</dbReference>
<dbReference type="GO" id="GO:0016829">
    <property type="term" value="F:lyase activity"/>
    <property type="evidence" value="ECO:0007669"/>
    <property type="project" value="UniProtKB-KW"/>
</dbReference>
<organism evidence="4 5">
    <name type="scientific">Marinimicrococcus flavescens</name>
    <dbReference type="NCBI Taxonomy" id="3031815"/>
    <lineage>
        <taxon>Bacteria</taxon>
        <taxon>Pseudomonadati</taxon>
        <taxon>Pseudomonadota</taxon>
        <taxon>Alphaproteobacteria</taxon>
        <taxon>Geminicoccales</taxon>
        <taxon>Geminicoccaceae</taxon>
        <taxon>Marinimicrococcus</taxon>
    </lineage>
</organism>
<dbReference type="InterPro" id="IPR014748">
    <property type="entry name" value="Enoyl-CoA_hydra_C"/>
</dbReference>
<dbReference type="InterPro" id="IPR029045">
    <property type="entry name" value="ClpP/crotonase-like_dom_sf"/>
</dbReference>